<evidence type="ECO:0000313" key="1">
    <source>
        <dbReference type="EMBL" id="WAL44275.1"/>
    </source>
</evidence>
<evidence type="ECO:0000313" key="2">
    <source>
        <dbReference type="Proteomes" id="UP001163127"/>
    </source>
</evidence>
<dbReference type="EMBL" id="CP113787">
    <property type="protein sequence ID" value="WAL44275.1"/>
    <property type="molecule type" value="Genomic_DNA"/>
</dbReference>
<name>A0AA47FJG5_ACTNA</name>
<dbReference type="Proteomes" id="UP001163127">
    <property type="component" value="Chromosome"/>
</dbReference>
<dbReference type="RefSeq" id="WP_101560279.1">
    <property type="nucleotide sequence ID" value="NZ_CP113787.1"/>
</dbReference>
<proteinExistence type="predicted"/>
<reference evidence="1" key="1">
    <citation type="submission" date="2022-11" db="EMBL/GenBank/DDBJ databases">
        <title>Dental biofilm bacteria. Genome sequencing and assembly.</title>
        <authorList>
            <person name="Robertsson C."/>
        </authorList>
    </citation>
    <scope>NUCLEOTIDE SEQUENCE</scope>
    <source>
        <strain evidence="1">CW</strain>
    </source>
</reference>
<gene>
    <name evidence="1" type="ORF">OFA60_11395</name>
</gene>
<dbReference type="AlphaFoldDB" id="A0AA47FJG5"/>
<organism evidence="1 2">
    <name type="scientific">Actinomyces naeslundii</name>
    <dbReference type="NCBI Taxonomy" id="1655"/>
    <lineage>
        <taxon>Bacteria</taxon>
        <taxon>Bacillati</taxon>
        <taxon>Actinomycetota</taxon>
        <taxon>Actinomycetes</taxon>
        <taxon>Actinomycetales</taxon>
        <taxon>Actinomycetaceae</taxon>
        <taxon>Actinomyces</taxon>
    </lineage>
</organism>
<accession>A0AA47FJG5</accession>
<protein>
    <submittedName>
        <fullName evidence="1">Uncharacterized protein</fullName>
    </submittedName>
</protein>
<sequence length="181" mass="20328">MSSAYSQAEYLASLPRQVEIPPTTPERYITGLYALNLAAPEGTSGDWHDVFHWQDGTEQSRQVTLAGMGDIETSPIYGDLGIYEGKDRLVAQGLDIPAGMQRVYIANHSRAILDLLYRSLHRWGRVLNLTGATTDWLDTRDQGERLLEQATLLEPSFHPAAQDELRRWIADEARTLRAVYG</sequence>